<evidence type="ECO:0000256" key="2">
    <source>
        <dbReference type="SAM" id="MobiDB-lite"/>
    </source>
</evidence>
<keyword evidence="1" id="KW-0597">Phosphoprotein</keyword>
<organism evidence="4 5">
    <name type="scientific">Thiocapsa imhoffii</name>
    <dbReference type="NCBI Taxonomy" id="382777"/>
    <lineage>
        <taxon>Bacteria</taxon>
        <taxon>Pseudomonadati</taxon>
        <taxon>Pseudomonadota</taxon>
        <taxon>Gammaproteobacteria</taxon>
        <taxon>Chromatiales</taxon>
        <taxon>Chromatiaceae</taxon>
        <taxon>Thiocapsa</taxon>
    </lineage>
</organism>
<proteinExistence type="predicted"/>
<reference evidence="4 5" key="1">
    <citation type="journal article" date="2020" name="Microorganisms">
        <title>Osmotic Adaptation and Compatible Solute Biosynthesis of Phototrophic Bacteria as Revealed from Genome Analyses.</title>
        <authorList>
            <person name="Imhoff J.F."/>
            <person name="Rahn T."/>
            <person name="Kunzel S."/>
            <person name="Keller A."/>
            <person name="Neulinger S.C."/>
        </authorList>
    </citation>
    <scope>NUCLEOTIDE SEQUENCE [LARGE SCALE GENOMIC DNA]</scope>
    <source>
        <strain evidence="4 5">DSM 21303</strain>
    </source>
</reference>
<evidence type="ECO:0000313" key="5">
    <source>
        <dbReference type="Proteomes" id="UP001138802"/>
    </source>
</evidence>
<dbReference type="Gene3D" id="3.40.50.2300">
    <property type="match status" value="1"/>
</dbReference>
<dbReference type="AlphaFoldDB" id="A0A9X1B948"/>
<dbReference type="CDD" id="cd00156">
    <property type="entry name" value="REC"/>
    <property type="match status" value="1"/>
</dbReference>
<evidence type="ECO:0000259" key="3">
    <source>
        <dbReference type="PROSITE" id="PS50110"/>
    </source>
</evidence>
<feature type="modified residue" description="4-aspartylphosphate" evidence="1">
    <location>
        <position position="58"/>
    </location>
</feature>
<dbReference type="SUPFAM" id="SSF52172">
    <property type="entry name" value="CheY-like"/>
    <property type="match status" value="1"/>
</dbReference>
<feature type="domain" description="Response regulatory" evidence="3">
    <location>
        <begin position="9"/>
        <end position="129"/>
    </location>
</feature>
<sequence>MSEPTPSILFMDDEPNSDIVSHAVERLRASGFCVDVIETLGEAVVACYHRYYQVFILDIDMSHQVVDEDGDGVQVLKGLMALHNQTRVILFSGAGTVDHWFQAANAHCHAYIHKLDQDPDTGAESIERLLSAVRGAIHTWTDPGTLTPGVPPARLLLVGDDVGLNASARQAVEDALGADWVVDEQPLSPDLELDPSTYGGMLILQPQFKMRSRVREALTRLLALTPTPQCIVGCEGREEFRPSILDLANRHPFRLIDLLHPSWEKQLRDALQSACEWYGQTEIQNADLAALRRYQVLLPEDVDQDLQDEIDTLEFDSEREDDSSIHKDNGQREPIF</sequence>
<name>A0A9X1B948_9GAMM</name>
<evidence type="ECO:0000256" key="1">
    <source>
        <dbReference type="PROSITE-ProRule" id="PRU00169"/>
    </source>
</evidence>
<feature type="compositionally biased region" description="Basic and acidic residues" evidence="2">
    <location>
        <begin position="322"/>
        <end position="336"/>
    </location>
</feature>
<protein>
    <recommendedName>
        <fullName evidence="3">Response regulatory domain-containing protein</fullName>
    </recommendedName>
</protein>
<feature type="region of interest" description="Disordered" evidence="2">
    <location>
        <begin position="315"/>
        <end position="336"/>
    </location>
</feature>
<dbReference type="PROSITE" id="PS50110">
    <property type="entry name" value="RESPONSE_REGULATORY"/>
    <property type="match status" value="1"/>
</dbReference>
<dbReference type="GO" id="GO:0000160">
    <property type="term" value="P:phosphorelay signal transduction system"/>
    <property type="evidence" value="ECO:0007669"/>
    <property type="project" value="InterPro"/>
</dbReference>
<dbReference type="RefSeq" id="WP_200388281.1">
    <property type="nucleotide sequence ID" value="NZ_NRSD01000012.1"/>
</dbReference>
<comment type="caution">
    <text evidence="4">The sequence shown here is derived from an EMBL/GenBank/DDBJ whole genome shotgun (WGS) entry which is preliminary data.</text>
</comment>
<dbReference type="Pfam" id="PF00072">
    <property type="entry name" value="Response_reg"/>
    <property type="match status" value="1"/>
</dbReference>
<dbReference type="InterPro" id="IPR001789">
    <property type="entry name" value="Sig_transdc_resp-reg_receiver"/>
</dbReference>
<evidence type="ECO:0000313" key="4">
    <source>
        <dbReference type="EMBL" id="MBK1645482.1"/>
    </source>
</evidence>
<accession>A0A9X1B948</accession>
<dbReference type="Proteomes" id="UP001138802">
    <property type="component" value="Unassembled WGS sequence"/>
</dbReference>
<gene>
    <name evidence="4" type="ORF">CKO25_12675</name>
</gene>
<dbReference type="EMBL" id="NRSD01000012">
    <property type="protein sequence ID" value="MBK1645482.1"/>
    <property type="molecule type" value="Genomic_DNA"/>
</dbReference>
<keyword evidence="5" id="KW-1185">Reference proteome</keyword>
<dbReference type="SMART" id="SM00448">
    <property type="entry name" value="REC"/>
    <property type="match status" value="1"/>
</dbReference>
<dbReference type="InterPro" id="IPR011006">
    <property type="entry name" value="CheY-like_superfamily"/>
</dbReference>